<sequence>MSDLLRLDATALALIAHDVATVSDADLDAPTPCAGWTVADLMSHMNERHEAVIASILAPIDDHADNPRDDFARTAARWVVAMEQTGDVVNLPQRGPLATDTVLSVHFVDMLVHRWDLSRALCRPCPVPDRLTALALPIAQSITAPGSALNGPNGVYRPPVEPDRPLPALDVIAALLGRDPHWEPQRNTADGQK</sequence>
<evidence type="ECO:0000259" key="1">
    <source>
        <dbReference type="Pfam" id="PF11716"/>
    </source>
</evidence>
<feature type="domain" description="Mycothiol-dependent maleylpyruvate isomerase metal-binding" evidence="1">
    <location>
        <begin position="13"/>
        <end position="59"/>
    </location>
</feature>
<proteinExistence type="predicted"/>
<evidence type="ECO:0000313" key="3">
    <source>
        <dbReference type="Proteomes" id="UP001432062"/>
    </source>
</evidence>
<protein>
    <submittedName>
        <fullName evidence="2">Maleylpyruvate isomerase family mycothiol-dependent enzyme</fullName>
    </submittedName>
</protein>
<dbReference type="InterPro" id="IPR017517">
    <property type="entry name" value="Maleyloyr_isom"/>
</dbReference>
<dbReference type="GO" id="GO:0016853">
    <property type="term" value="F:isomerase activity"/>
    <property type="evidence" value="ECO:0007669"/>
    <property type="project" value="UniProtKB-KW"/>
</dbReference>
<accession>A0ABZ1YN80</accession>
<dbReference type="InterPro" id="IPR034660">
    <property type="entry name" value="DinB/YfiT-like"/>
</dbReference>
<dbReference type="RefSeq" id="WP_327097870.1">
    <property type="nucleotide sequence ID" value="NZ_CP109149.1"/>
</dbReference>
<reference evidence="2" key="1">
    <citation type="submission" date="2022-10" db="EMBL/GenBank/DDBJ databases">
        <title>The complete genomes of actinobacterial strains from the NBC collection.</title>
        <authorList>
            <person name="Joergensen T.S."/>
            <person name="Alvarez Arevalo M."/>
            <person name="Sterndorff E.B."/>
            <person name="Faurdal D."/>
            <person name="Vuksanovic O."/>
            <person name="Mourched A.-S."/>
            <person name="Charusanti P."/>
            <person name="Shaw S."/>
            <person name="Blin K."/>
            <person name="Weber T."/>
        </authorList>
    </citation>
    <scope>NUCLEOTIDE SEQUENCE</scope>
    <source>
        <strain evidence="2">NBC_01482</strain>
    </source>
</reference>
<dbReference type="SUPFAM" id="SSF109854">
    <property type="entry name" value="DinB/YfiT-like putative metalloenzymes"/>
    <property type="match status" value="1"/>
</dbReference>
<dbReference type="InterPro" id="IPR024344">
    <property type="entry name" value="MDMPI_metal-binding"/>
</dbReference>
<dbReference type="EMBL" id="CP109441">
    <property type="protein sequence ID" value="WUV44463.1"/>
    <property type="molecule type" value="Genomic_DNA"/>
</dbReference>
<keyword evidence="2" id="KW-0413">Isomerase</keyword>
<dbReference type="Pfam" id="PF11716">
    <property type="entry name" value="MDMPI_N"/>
    <property type="match status" value="1"/>
</dbReference>
<gene>
    <name evidence="2" type="ORF">OG563_35625</name>
</gene>
<dbReference type="NCBIfam" id="TIGR03083">
    <property type="entry name" value="maleylpyruvate isomerase family mycothiol-dependent enzyme"/>
    <property type="match status" value="1"/>
</dbReference>
<keyword evidence="3" id="KW-1185">Reference proteome</keyword>
<dbReference type="Gene3D" id="1.20.120.450">
    <property type="entry name" value="dinb family like domain"/>
    <property type="match status" value="1"/>
</dbReference>
<name>A0ABZ1YN80_9NOCA</name>
<dbReference type="Proteomes" id="UP001432062">
    <property type="component" value="Chromosome"/>
</dbReference>
<evidence type="ECO:0000313" key="2">
    <source>
        <dbReference type="EMBL" id="WUV44463.1"/>
    </source>
</evidence>
<organism evidence="2 3">
    <name type="scientific">Nocardia vinacea</name>
    <dbReference type="NCBI Taxonomy" id="96468"/>
    <lineage>
        <taxon>Bacteria</taxon>
        <taxon>Bacillati</taxon>
        <taxon>Actinomycetota</taxon>
        <taxon>Actinomycetes</taxon>
        <taxon>Mycobacteriales</taxon>
        <taxon>Nocardiaceae</taxon>
        <taxon>Nocardia</taxon>
    </lineage>
</organism>